<protein>
    <submittedName>
        <fullName evidence="1 3">Uncharacterized protein</fullName>
    </submittedName>
</protein>
<dbReference type="AlphaFoldDB" id="A0A183JF08"/>
<name>A0A183JF08_9TREM</name>
<dbReference type="WBParaSite" id="SCUD_0000127101-mRNA-1">
    <property type="protein sequence ID" value="SCUD_0000127101-mRNA-1"/>
    <property type="gene ID" value="SCUD_0000127101"/>
</dbReference>
<evidence type="ECO:0000313" key="2">
    <source>
        <dbReference type="Proteomes" id="UP000279833"/>
    </source>
</evidence>
<evidence type="ECO:0000313" key="3">
    <source>
        <dbReference type="WBParaSite" id="SCUD_0000127101-mRNA-1"/>
    </source>
</evidence>
<reference evidence="3" key="1">
    <citation type="submission" date="2016-06" db="UniProtKB">
        <authorList>
            <consortium name="WormBaseParasite"/>
        </authorList>
    </citation>
    <scope>IDENTIFICATION</scope>
</reference>
<accession>A0A183JF08</accession>
<organism evidence="3">
    <name type="scientific">Schistosoma curassoni</name>
    <dbReference type="NCBI Taxonomy" id="6186"/>
    <lineage>
        <taxon>Eukaryota</taxon>
        <taxon>Metazoa</taxon>
        <taxon>Spiralia</taxon>
        <taxon>Lophotrochozoa</taxon>
        <taxon>Platyhelminthes</taxon>
        <taxon>Trematoda</taxon>
        <taxon>Digenea</taxon>
        <taxon>Strigeidida</taxon>
        <taxon>Schistosomatoidea</taxon>
        <taxon>Schistosomatidae</taxon>
        <taxon>Schistosoma</taxon>
    </lineage>
</organism>
<dbReference type="EMBL" id="UZAK01000989">
    <property type="protein sequence ID" value="VDO66590.1"/>
    <property type="molecule type" value="Genomic_DNA"/>
</dbReference>
<gene>
    <name evidence="1" type="ORF">SCUD_LOCUS1270</name>
</gene>
<sequence length="39" mass="4590">MEQLVLELVSVVYNQLYVLLPLMVHLSQDEQMNKQVVMD</sequence>
<keyword evidence="2" id="KW-1185">Reference proteome</keyword>
<evidence type="ECO:0000313" key="1">
    <source>
        <dbReference type="EMBL" id="VDO66590.1"/>
    </source>
</evidence>
<proteinExistence type="predicted"/>
<reference evidence="1 2" key="2">
    <citation type="submission" date="2018-11" db="EMBL/GenBank/DDBJ databases">
        <authorList>
            <consortium name="Pathogen Informatics"/>
        </authorList>
    </citation>
    <scope>NUCLEOTIDE SEQUENCE [LARGE SCALE GENOMIC DNA]</scope>
    <source>
        <strain evidence="1">Dakar</strain>
        <strain evidence="2">Dakar, Senegal</strain>
    </source>
</reference>
<dbReference type="Proteomes" id="UP000279833">
    <property type="component" value="Unassembled WGS sequence"/>
</dbReference>